<dbReference type="EMBL" id="BLLK01000046">
    <property type="protein sequence ID" value="GFH53171.1"/>
    <property type="molecule type" value="Genomic_DNA"/>
</dbReference>
<keyword evidence="1" id="KW-0479">Metal-binding</keyword>
<evidence type="ECO:0000259" key="5">
    <source>
        <dbReference type="PROSITE" id="PS50865"/>
    </source>
</evidence>
<dbReference type="InterPro" id="IPR002893">
    <property type="entry name" value="Znf_MYND"/>
</dbReference>
<evidence type="ECO:0000313" key="7">
    <source>
        <dbReference type="Proteomes" id="UP001054902"/>
    </source>
</evidence>
<evidence type="ECO:0000256" key="1">
    <source>
        <dbReference type="ARBA" id="ARBA00022723"/>
    </source>
</evidence>
<dbReference type="PROSITE" id="PS50865">
    <property type="entry name" value="ZF_MYND_2"/>
    <property type="match status" value="1"/>
</dbReference>
<dbReference type="PROSITE" id="PS01360">
    <property type="entry name" value="ZF_MYND_1"/>
    <property type="match status" value="1"/>
</dbReference>
<evidence type="ECO:0000313" key="6">
    <source>
        <dbReference type="EMBL" id="GFH53171.1"/>
    </source>
</evidence>
<evidence type="ECO:0000256" key="2">
    <source>
        <dbReference type="ARBA" id="ARBA00022771"/>
    </source>
</evidence>
<dbReference type="Gene3D" id="6.10.140.2220">
    <property type="match status" value="1"/>
</dbReference>
<organism evidence="6 7">
    <name type="scientific">Chaetoceros tenuissimus</name>
    <dbReference type="NCBI Taxonomy" id="426638"/>
    <lineage>
        <taxon>Eukaryota</taxon>
        <taxon>Sar</taxon>
        <taxon>Stramenopiles</taxon>
        <taxon>Ochrophyta</taxon>
        <taxon>Bacillariophyta</taxon>
        <taxon>Coscinodiscophyceae</taxon>
        <taxon>Chaetocerotophycidae</taxon>
        <taxon>Chaetocerotales</taxon>
        <taxon>Chaetocerotaceae</taxon>
        <taxon>Chaetoceros</taxon>
    </lineage>
</organism>
<comment type="caution">
    <text evidence="6">The sequence shown here is derived from an EMBL/GenBank/DDBJ whole genome shotgun (WGS) entry which is preliminary data.</text>
</comment>
<protein>
    <recommendedName>
        <fullName evidence="5">MYND-type domain-containing protein</fullName>
    </recommendedName>
</protein>
<dbReference type="Pfam" id="PF01753">
    <property type="entry name" value="zf-MYND"/>
    <property type="match status" value="1"/>
</dbReference>
<keyword evidence="2 4" id="KW-0863">Zinc-finger</keyword>
<dbReference type="GO" id="GO:0008270">
    <property type="term" value="F:zinc ion binding"/>
    <property type="evidence" value="ECO:0007669"/>
    <property type="project" value="UniProtKB-KW"/>
</dbReference>
<reference evidence="6 7" key="1">
    <citation type="journal article" date="2021" name="Sci. Rep.">
        <title>The genome of the diatom Chaetoceros tenuissimus carries an ancient integrated fragment of an extant virus.</title>
        <authorList>
            <person name="Hongo Y."/>
            <person name="Kimura K."/>
            <person name="Takaki Y."/>
            <person name="Yoshida Y."/>
            <person name="Baba S."/>
            <person name="Kobayashi G."/>
            <person name="Nagasaki K."/>
            <person name="Hano T."/>
            <person name="Tomaru Y."/>
        </authorList>
    </citation>
    <scope>NUCLEOTIDE SEQUENCE [LARGE SCALE GENOMIC DNA]</scope>
    <source>
        <strain evidence="6 7">NIES-3715</strain>
    </source>
</reference>
<dbReference type="SUPFAM" id="SSF144232">
    <property type="entry name" value="HIT/MYND zinc finger-like"/>
    <property type="match status" value="1"/>
</dbReference>
<keyword evidence="3" id="KW-0862">Zinc</keyword>
<sequence>MQNFPIPQNMKLPAVKTRTALDREFLTVSTQEGADEYLRQMRNDGKPPFSRDALVTINQRIHNQPKDFIDHKSLMKNDADYARDPNGWWKNSLIGLYHTMSTISAFASKDLLKEAVTDIELRMILNHLVSLMKLSISRDNRGVKITEGILISTKFYLNLAFDLKACDEMIKDFLKSVASTMKRNKVSPSLDSGVGHVLSYYMVECFFHVALQKRNEAEGFSFIYESGILEQVLRHIHLPWTHGVYDDKEHMVKLRTFLSSLATSTVSLRKIFREGSRCRQVLLDILEGRIRPCQQNEHALELLQTLKKFRDMGSLGTFDAKFSDTYDRSGGRCEHCGKMGSDSDRKFLSCGDCKGVQYCSRECQKAGWKVHKEWCGLYKSIKFKNLSEVAQNFHCEHQSLLAERVRSKCLETGLESSQLIIDLDFTTISGEVPPALRNPPEFEVLPASIFWNREEDKAPPNHWFFRDKGNGTTIYSDSDIVRIRKDADSKQKEYSKLGKGVVLLLHNFAEHHFLSGCPIDLHDEFEMKKINIIRKRTDEFNKTVENCTEWKALPQSKKSFVLNSMENGLSAMLDLMGKLNMEAQEDER</sequence>
<gene>
    <name evidence="6" type="ORF">CTEN210_09647</name>
</gene>
<keyword evidence="7" id="KW-1185">Reference proteome</keyword>
<name>A0AAD3CVV3_9STRA</name>
<proteinExistence type="predicted"/>
<dbReference type="Proteomes" id="UP001054902">
    <property type="component" value="Unassembled WGS sequence"/>
</dbReference>
<evidence type="ECO:0000256" key="3">
    <source>
        <dbReference type="ARBA" id="ARBA00022833"/>
    </source>
</evidence>
<accession>A0AAD3CVV3</accession>
<evidence type="ECO:0000256" key="4">
    <source>
        <dbReference type="PROSITE-ProRule" id="PRU00134"/>
    </source>
</evidence>
<feature type="domain" description="MYND-type" evidence="5">
    <location>
        <begin position="333"/>
        <end position="375"/>
    </location>
</feature>
<dbReference type="AlphaFoldDB" id="A0AAD3CVV3"/>